<feature type="domain" description="HTH rpiR-type" evidence="1">
    <location>
        <begin position="10"/>
        <end position="86"/>
    </location>
</feature>
<dbReference type="InterPro" id="IPR001347">
    <property type="entry name" value="SIS_dom"/>
</dbReference>
<name>A0ABT6VIC0_9GAMM</name>
<dbReference type="Gene3D" id="3.40.50.10490">
    <property type="entry name" value="Glucose-6-phosphate isomerase like protein, domain 1"/>
    <property type="match status" value="1"/>
</dbReference>
<organism evidence="2 3">
    <name type="scientific">Halomonas kalidii</name>
    <dbReference type="NCBI Taxonomy" id="3043293"/>
    <lineage>
        <taxon>Bacteria</taxon>
        <taxon>Pseudomonadati</taxon>
        <taxon>Pseudomonadota</taxon>
        <taxon>Gammaproteobacteria</taxon>
        <taxon>Oceanospirillales</taxon>
        <taxon>Halomonadaceae</taxon>
        <taxon>Halomonas</taxon>
    </lineage>
</organism>
<dbReference type="InterPro" id="IPR046348">
    <property type="entry name" value="SIS_dom_sf"/>
</dbReference>
<dbReference type="PANTHER" id="PTHR30514:SF18">
    <property type="entry name" value="RPIR-FAMILY TRANSCRIPTIONAL REGULATOR"/>
    <property type="match status" value="1"/>
</dbReference>
<keyword evidence="3" id="KW-1185">Reference proteome</keyword>
<evidence type="ECO:0000313" key="3">
    <source>
        <dbReference type="Proteomes" id="UP001244242"/>
    </source>
</evidence>
<dbReference type="PROSITE" id="PS51071">
    <property type="entry name" value="HTH_RPIR"/>
    <property type="match status" value="1"/>
</dbReference>
<dbReference type="Pfam" id="PF01418">
    <property type="entry name" value="HTH_6"/>
    <property type="match status" value="1"/>
</dbReference>
<dbReference type="Pfam" id="PF01380">
    <property type="entry name" value="SIS"/>
    <property type="match status" value="1"/>
</dbReference>
<protein>
    <submittedName>
        <fullName evidence="2">MurR/RpiR family transcriptional regulator</fullName>
    </submittedName>
</protein>
<comment type="caution">
    <text evidence="2">The sequence shown here is derived from an EMBL/GenBank/DDBJ whole genome shotgun (WGS) entry which is preliminary data.</text>
</comment>
<dbReference type="InterPro" id="IPR009057">
    <property type="entry name" value="Homeodomain-like_sf"/>
</dbReference>
<dbReference type="SUPFAM" id="SSF46689">
    <property type="entry name" value="Homeodomain-like"/>
    <property type="match status" value="1"/>
</dbReference>
<sequence>MRTQQTGMRPHIGQRISAQYPDLTAQEQRVAAFILDHFDDLAVYSAADLSRLTGVSKSTVSRLFKRLGFESFQAVKRHARELRSQGVPLVTDPEAVAGNGERFKRHHERERQNLRSALDGIEPQTFEAVVARLDSARRVVLVGFRNSYPLAIHFRQQLIQARDGVSLAPEPNQSLAEELVELGEDDLVVLFGFRRRPSGFDALVQELASMPCRVLLIADATAGGYAEQVDWWLECPIDSVSAFDSYASAMSLISLLANGVLHHRLAQGRARIDAVSELYDRLDELSSP</sequence>
<dbReference type="InterPro" id="IPR036388">
    <property type="entry name" value="WH-like_DNA-bd_sf"/>
</dbReference>
<dbReference type="Gene3D" id="1.10.10.10">
    <property type="entry name" value="Winged helix-like DNA-binding domain superfamily/Winged helix DNA-binding domain"/>
    <property type="match status" value="1"/>
</dbReference>
<dbReference type="InterPro" id="IPR047640">
    <property type="entry name" value="RpiR-like"/>
</dbReference>
<proteinExistence type="predicted"/>
<dbReference type="InterPro" id="IPR000281">
    <property type="entry name" value="HTH_RpiR"/>
</dbReference>
<dbReference type="SUPFAM" id="SSF53697">
    <property type="entry name" value="SIS domain"/>
    <property type="match status" value="1"/>
</dbReference>
<gene>
    <name evidence="2" type="ORF">QLQ84_06460</name>
</gene>
<accession>A0ABT6VIC0</accession>
<dbReference type="PANTHER" id="PTHR30514">
    <property type="entry name" value="GLUCOKINASE"/>
    <property type="match status" value="1"/>
</dbReference>
<dbReference type="RefSeq" id="WP_282720940.1">
    <property type="nucleotide sequence ID" value="NZ_JASCQO010000031.1"/>
</dbReference>
<evidence type="ECO:0000313" key="2">
    <source>
        <dbReference type="EMBL" id="MDI5933430.1"/>
    </source>
</evidence>
<evidence type="ECO:0000259" key="1">
    <source>
        <dbReference type="PROSITE" id="PS51071"/>
    </source>
</evidence>
<dbReference type="EMBL" id="JASCQO010000031">
    <property type="protein sequence ID" value="MDI5933430.1"/>
    <property type="molecule type" value="Genomic_DNA"/>
</dbReference>
<reference evidence="2 3" key="1">
    <citation type="submission" date="2023-04" db="EMBL/GenBank/DDBJ databases">
        <title>Halomonas strains isolated from rhizosphere soil.</title>
        <authorList>
            <person name="Xu L."/>
            <person name="Sun J.-Q."/>
        </authorList>
    </citation>
    <scope>NUCLEOTIDE SEQUENCE [LARGE SCALE GENOMIC DNA]</scope>
    <source>
        <strain evidence="2 3">LN1S58</strain>
    </source>
</reference>
<dbReference type="Proteomes" id="UP001244242">
    <property type="component" value="Unassembled WGS sequence"/>
</dbReference>